<dbReference type="OrthoDB" id="1446321at2"/>
<dbReference type="SUPFAM" id="SSF47413">
    <property type="entry name" value="lambda repressor-like DNA-binding domains"/>
    <property type="match status" value="1"/>
</dbReference>
<organism evidence="2 3">
    <name type="scientific">Ulvibacter litoralis</name>
    <dbReference type="NCBI Taxonomy" id="227084"/>
    <lineage>
        <taxon>Bacteria</taxon>
        <taxon>Pseudomonadati</taxon>
        <taxon>Bacteroidota</taxon>
        <taxon>Flavobacteriia</taxon>
        <taxon>Flavobacteriales</taxon>
        <taxon>Flavobacteriaceae</taxon>
        <taxon>Ulvibacter</taxon>
    </lineage>
</organism>
<gene>
    <name evidence="2" type="ORF">SAMN05421855_1293</name>
</gene>
<dbReference type="Pfam" id="PF01381">
    <property type="entry name" value="HTH_3"/>
    <property type="match status" value="1"/>
</dbReference>
<dbReference type="SMART" id="SM00530">
    <property type="entry name" value="HTH_XRE"/>
    <property type="match status" value="1"/>
</dbReference>
<dbReference type="STRING" id="227084.SAMN05421855_1293"/>
<name>A0A1G7JTI9_9FLAO</name>
<evidence type="ECO:0000259" key="1">
    <source>
        <dbReference type="PROSITE" id="PS50943"/>
    </source>
</evidence>
<dbReference type="GO" id="GO:0003677">
    <property type="term" value="F:DNA binding"/>
    <property type="evidence" value="ECO:0007669"/>
    <property type="project" value="InterPro"/>
</dbReference>
<dbReference type="RefSeq" id="WP_093145543.1">
    <property type="nucleotide sequence ID" value="NZ_BMWO01000039.1"/>
</dbReference>
<proteinExistence type="predicted"/>
<accession>A0A1G7JTI9</accession>
<dbReference type="Gene3D" id="1.10.260.40">
    <property type="entry name" value="lambda repressor-like DNA-binding domains"/>
    <property type="match status" value="1"/>
</dbReference>
<protein>
    <submittedName>
        <fullName evidence="2">Helix-turn-helix</fullName>
    </submittedName>
</protein>
<dbReference type="CDD" id="cd00093">
    <property type="entry name" value="HTH_XRE"/>
    <property type="match status" value="1"/>
</dbReference>
<reference evidence="2 3" key="1">
    <citation type="submission" date="2016-10" db="EMBL/GenBank/DDBJ databases">
        <authorList>
            <person name="de Groot N.N."/>
        </authorList>
    </citation>
    <scope>NUCLEOTIDE SEQUENCE [LARGE SCALE GENOMIC DNA]</scope>
    <source>
        <strain evidence="2 3">DSM 16195</strain>
    </source>
</reference>
<dbReference type="AlphaFoldDB" id="A0A1G7JTI9"/>
<dbReference type="InterPro" id="IPR001387">
    <property type="entry name" value="Cro/C1-type_HTH"/>
</dbReference>
<keyword evidence="3" id="KW-1185">Reference proteome</keyword>
<evidence type="ECO:0000313" key="3">
    <source>
        <dbReference type="Proteomes" id="UP000199321"/>
    </source>
</evidence>
<sequence length="159" mass="18230">MTDTTIEKLLATIGKRIQKHRLEIGLQPEDIAEMTGLTAPTIRNIENGKETYFSNFIAVCLAINIHPKEVLDISISIKPLFELSLPRKEKTRLTPRIDSFLETDFFNIERTANDVVEELAAIYKIQTKTSVVSVILKRKVEESALKIRKKGRLNFYKKK</sequence>
<dbReference type="EMBL" id="FNBA01000029">
    <property type="protein sequence ID" value="SDF28242.1"/>
    <property type="molecule type" value="Genomic_DNA"/>
</dbReference>
<evidence type="ECO:0000313" key="2">
    <source>
        <dbReference type="EMBL" id="SDF28242.1"/>
    </source>
</evidence>
<dbReference type="Proteomes" id="UP000199321">
    <property type="component" value="Unassembled WGS sequence"/>
</dbReference>
<feature type="domain" description="HTH cro/C1-type" evidence="1">
    <location>
        <begin position="17"/>
        <end position="70"/>
    </location>
</feature>
<dbReference type="PROSITE" id="PS50943">
    <property type="entry name" value="HTH_CROC1"/>
    <property type="match status" value="1"/>
</dbReference>
<dbReference type="InterPro" id="IPR010982">
    <property type="entry name" value="Lambda_DNA-bd_dom_sf"/>
</dbReference>